<dbReference type="FunCoup" id="I1BXY9">
    <property type="interactions" value="871"/>
</dbReference>
<keyword evidence="11" id="KW-1185">Reference proteome</keyword>
<dbReference type="SMART" id="SM01263">
    <property type="entry name" value="Leuk-A4-hydro_C"/>
    <property type="match status" value="1"/>
</dbReference>
<evidence type="ECO:0000313" key="11">
    <source>
        <dbReference type="Proteomes" id="UP000009138"/>
    </source>
</evidence>
<feature type="active site" description="Proton donor" evidence="7">
    <location>
        <position position="336"/>
    </location>
</feature>
<dbReference type="GO" id="GO:0004301">
    <property type="term" value="F:epoxide hydrolase activity"/>
    <property type="evidence" value="ECO:0007669"/>
    <property type="project" value="TreeGrafter"/>
</dbReference>
<dbReference type="STRING" id="246409.I1BXY9"/>
<dbReference type="InterPro" id="IPR014782">
    <property type="entry name" value="Peptidase_M1_dom"/>
</dbReference>
<dbReference type="SUPFAM" id="SSF63737">
    <property type="entry name" value="Leukotriene A4 hydrolase N-terminal domain"/>
    <property type="match status" value="1"/>
</dbReference>
<dbReference type="AlphaFoldDB" id="I1BXY9"/>
<dbReference type="InterPro" id="IPR038502">
    <property type="entry name" value="M1_LTA-4_hydro/amino_C_sf"/>
</dbReference>
<dbReference type="Gene3D" id="3.30.2010.30">
    <property type="match status" value="1"/>
</dbReference>
<dbReference type="Gene3D" id="2.60.40.1730">
    <property type="entry name" value="tricorn interacting facor f3 domain"/>
    <property type="match status" value="1"/>
</dbReference>
<gene>
    <name evidence="10" type="ORF">RO3G_05774</name>
</gene>
<evidence type="ECO:0000259" key="9">
    <source>
        <dbReference type="SMART" id="SM01263"/>
    </source>
</evidence>
<dbReference type="Gene3D" id="1.25.40.320">
    <property type="entry name" value="Peptidase M1, leukotriene A4 hydrolase/aminopeptidase C-terminal domain"/>
    <property type="match status" value="1"/>
</dbReference>
<keyword evidence="2" id="KW-0645">Protease</keyword>
<dbReference type="InterPro" id="IPR049980">
    <property type="entry name" value="LTA4H_cat"/>
</dbReference>
<dbReference type="Pfam" id="PF01433">
    <property type="entry name" value="Peptidase_M1"/>
    <property type="match status" value="1"/>
</dbReference>
<dbReference type="OMA" id="CTALQFI"/>
<feature type="binding site" evidence="8">
    <location>
        <position position="266"/>
    </location>
    <ligand>
        <name>Zn(2+)</name>
        <dbReference type="ChEBI" id="CHEBI:29105"/>
        <note>catalytic</note>
    </ligand>
</feature>
<dbReference type="FunFam" id="2.60.40.1730:FF:000004">
    <property type="entry name" value="Leukotriene A(4) hydrolase"/>
    <property type="match status" value="1"/>
</dbReference>
<reference evidence="10 11" key="1">
    <citation type="journal article" date="2009" name="PLoS Genet.">
        <title>Genomic analysis of the basal lineage fungus Rhizopus oryzae reveals a whole-genome duplication.</title>
        <authorList>
            <person name="Ma L.-J."/>
            <person name="Ibrahim A.S."/>
            <person name="Skory C."/>
            <person name="Grabherr M.G."/>
            <person name="Burger G."/>
            <person name="Butler M."/>
            <person name="Elias M."/>
            <person name="Idnurm A."/>
            <person name="Lang B.F."/>
            <person name="Sone T."/>
            <person name="Abe A."/>
            <person name="Calvo S.E."/>
            <person name="Corrochano L.M."/>
            <person name="Engels R."/>
            <person name="Fu J."/>
            <person name="Hansberg W."/>
            <person name="Kim J.-M."/>
            <person name="Kodira C.D."/>
            <person name="Koehrsen M.J."/>
            <person name="Liu B."/>
            <person name="Miranda-Saavedra D."/>
            <person name="O'Leary S."/>
            <person name="Ortiz-Castellanos L."/>
            <person name="Poulter R."/>
            <person name="Rodriguez-Romero J."/>
            <person name="Ruiz-Herrera J."/>
            <person name="Shen Y.-Q."/>
            <person name="Zeng Q."/>
            <person name="Galagan J."/>
            <person name="Birren B.W."/>
            <person name="Cuomo C.A."/>
            <person name="Wickes B.L."/>
        </authorList>
    </citation>
    <scope>NUCLEOTIDE SEQUENCE [LARGE SCALE GENOMIC DNA]</scope>
    <source>
        <strain evidence="11">RA 99-880 / ATCC MYA-4621 / FGSC 9543 / NRRL 43880</strain>
    </source>
</reference>
<protein>
    <recommendedName>
        <fullName evidence="9">Peptidase M1 leukotriene A4 hydrolase/aminopeptidase C-terminal domain-containing protein</fullName>
    </recommendedName>
</protein>
<evidence type="ECO:0000256" key="1">
    <source>
        <dbReference type="ARBA" id="ARBA00010136"/>
    </source>
</evidence>
<dbReference type="GO" id="GO:0008237">
    <property type="term" value="F:metallopeptidase activity"/>
    <property type="evidence" value="ECO:0007669"/>
    <property type="project" value="UniProtKB-KW"/>
</dbReference>
<evidence type="ECO:0000256" key="7">
    <source>
        <dbReference type="PIRSR" id="PIRSR634015-1"/>
    </source>
</evidence>
<evidence type="ECO:0000256" key="5">
    <source>
        <dbReference type="ARBA" id="ARBA00022833"/>
    </source>
</evidence>
<dbReference type="GeneID" id="93612745"/>
<dbReference type="GO" id="GO:0004177">
    <property type="term" value="F:aminopeptidase activity"/>
    <property type="evidence" value="ECO:0007669"/>
    <property type="project" value="TreeGrafter"/>
</dbReference>
<dbReference type="GO" id="GO:0008270">
    <property type="term" value="F:zinc ion binding"/>
    <property type="evidence" value="ECO:0007669"/>
    <property type="project" value="InterPro"/>
</dbReference>
<feature type="domain" description="Peptidase M1 leukotriene A4 hydrolase/aminopeptidase C-terminal" evidence="9">
    <location>
        <begin position="421"/>
        <end position="526"/>
    </location>
</feature>
<dbReference type="Gene3D" id="1.10.390.10">
    <property type="entry name" value="Neutral Protease Domain 2"/>
    <property type="match status" value="1"/>
</dbReference>
<evidence type="ECO:0000256" key="3">
    <source>
        <dbReference type="ARBA" id="ARBA00022723"/>
    </source>
</evidence>
<sequence length="528" mass="59437">MATVIDPSSLSNLSEVLTKHVHLNWRISFEEKKIGGHVLLDMITLVPNVSKIVLDTSYLELKNVSLNGQALKYEVAERHLSLGSALTVYLNEPFAAENTAFQLKVEYSTTNKCTAVQYLEPEQTVGKKHPYLFSQCQAIHARAFAPLQDSPSVKLTYSASVTSPLPVVMSALLLSSDANEDGTKTYHFKQNTTIPSYLIAIAAGNLASREIGPRSTVWCEPEVVEQAAWEFEASKIECNPCLTFVTPTLLAGDKSAVDVVAHEIAHSWMGNLVTTSNWEHFWLNEGWTVFIERKIAGWKALKESVELFGESSPATILKPDLSSGIDPDDYFSSIPYEKGFNLLYHIEKVVGGPAVFEPYMKAHVENFASKSITTEQWLAHLHSYMEAHHGKEVVEKLKTIDFDRWINGTGMPHVDPQFDTSLADACYDLAKRWEDARNSDDLSAFSSKDVENFSSTQKIVFLERLTDCEPFPHHILDKMDELYQMTPIRNADVRFRWQQLCVMASYEKIYPSVVEFITEQGQPRMVPN</sequence>
<dbReference type="Pfam" id="PF09127">
    <property type="entry name" value="Leuk-A4-hydro_C"/>
    <property type="match status" value="1"/>
</dbReference>
<dbReference type="EMBL" id="CH476735">
    <property type="protein sequence ID" value="EIE81069.1"/>
    <property type="molecule type" value="Genomic_DNA"/>
</dbReference>
<dbReference type="InterPro" id="IPR015211">
    <property type="entry name" value="Peptidase_M1_C"/>
</dbReference>
<dbReference type="InterPro" id="IPR034015">
    <property type="entry name" value="M1_LTA4H"/>
</dbReference>
<keyword evidence="4" id="KW-0378">Hydrolase</keyword>
<dbReference type="InterPro" id="IPR042097">
    <property type="entry name" value="Aminopeptidase_N-like_N_sf"/>
</dbReference>
<feature type="binding site" evidence="8">
    <location>
        <position position="262"/>
    </location>
    <ligand>
        <name>Zn(2+)</name>
        <dbReference type="ChEBI" id="CHEBI:29105"/>
        <note>catalytic</note>
    </ligand>
</feature>
<dbReference type="SUPFAM" id="SSF55486">
    <property type="entry name" value="Metalloproteases ('zincins'), catalytic domain"/>
    <property type="match status" value="1"/>
</dbReference>
<dbReference type="InParanoid" id="I1BXY9"/>
<dbReference type="InterPro" id="IPR016024">
    <property type="entry name" value="ARM-type_fold"/>
</dbReference>
<dbReference type="SUPFAM" id="SSF48371">
    <property type="entry name" value="ARM repeat"/>
    <property type="match status" value="1"/>
</dbReference>
<dbReference type="Pfam" id="PF17900">
    <property type="entry name" value="Peptidase_M1_N"/>
    <property type="match status" value="1"/>
</dbReference>
<name>I1BXY9_RHIO9</name>
<dbReference type="VEuPathDB" id="FungiDB:RO3G_05774"/>
<organism evidence="10 11">
    <name type="scientific">Rhizopus delemar (strain RA 99-880 / ATCC MYA-4621 / FGSC 9543 / NRRL 43880)</name>
    <name type="common">Mucormycosis agent</name>
    <name type="synonym">Rhizopus arrhizus var. delemar</name>
    <dbReference type="NCBI Taxonomy" id="246409"/>
    <lineage>
        <taxon>Eukaryota</taxon>
        <taxon>Fungi</taxon>
        <taxon>Fungi incertae sedis</taxon>
        <taxon>Mucoromycota</taxon>
        <taxon>Mucoromycotina</taxon>
        <taxon>Mucoromycetes</taxon>
        <taxon>Mucorales</taxon>
        <taxon>Mucorineae</taxon>
        <taxon>Rhizopodaceae</taxon>
        <taxon>Rhizopus</taxon>
    </lineage>
</organism>
<keyword evidence="6" id="KW-0482">Metalloprotease</keyword>
<evidence type="ECO:0000313" key="10">
    <source>
        <dbReference type="EMBL" id="EIE81069.1"/>
    </source>
</evidence>
<accession>I1BXY9</accession>
<evidence type="ECO:0000256" key="6">
    <source>
        <dbReference type="ARBA" id="ARBA00023049"/>
    </source>
</evidence>
<dbReference type="PANTHER" id="PTHR45726:SF3">
    <property type="entry name" value="LEUKOTRIENE A-4 HYDROLASE"/>
    <property type="match status" value="1"/>
</dbReference>
<comment type="similarity">
    <text evidence="1">Belongs to the peptidase M1 family.</text>
</comment>
<keyword evidence="5 8" id="KW-0862">Zinc</keyword>
<dbReference type="RefSeq" id="XP_067516465.1">
    <property type="nucleotide sequence ID" value="XM_067660364.1"/>
</dbReference>
<feature type="active site" description="Proton acceptor" evidence="7">
    <location>
        <position position="263"/>
    </location>
</feature>
<dbReference type="InterPro" id="IPR027268">
    <property type="entry name" value="Peptidase_M4/M1_CTD_sf"/>
</dbReference>
<dbReference type="OrthoDB" id="79562at2759"/>
<keyword evidence="3 8" id="KW-0479">Metal-binding</keyword>
<comment type="cofactor">
    <cofactor evidence="8">
        <name>Zn(2+)</name>
        <dbReference type="ChEBI" id="CHEBI:29105"/>
    </cofactor>
    <text evidence="8">Binds 1 zinc ion per subunit.</text>
</comment>
<evidence type="ECO:0000256" key="2">
    <source>
        <dbReference type="ARBA" id="ARBA00022670"/>
    </source>
</evidence>
<dbReference type="CDD" id="cd09599">
    <property type="entry name" value="M1_LTA4H"/>
    <property type="match status" value="1"/>
</dbReference>
<dbReference type="GO" id="GO:0006508">
    <property type="term" value="P:proteolysis"/>
    <property type="evidence" value="ECO:0007669"/>
    <property type="project" value="UniProtKB-KW"/>
</dbReference>
<evidence type="ECO:0000256" key="4">
    <source>
        <dbReference type="ARBA" id="ARBA00022801"/>
    </source>
</evidence>
<dbReference type="GO" id="GO:0005829">
    <property type="term" value="C:cytosol"/>
    <property type="evidence" value="ECO:0007669"/>
    <property type="project" value="TreeGrafter"/>
</dbReference>
<dbReference type="PANTHER" id="PTHR45726">
    <property type="entry name" value="LEUKOTRIENE A-4 HYDROLASE"/>
    <property type="match status" value="1"/>
</dbReference>
<dbReference type="eggNOG" id="KOG1047">
    <property type="taxonomic scope" value="Eukaryota"/>
</dbReference>
<dbReference type="InterPro" id="IPR045357">
    <property type="entry name" value="Aminopeptidase_N-like_N"/>
</dbReference>
<evidence type="ECO:0000256" key="8">
    <source>
        <dbReference type="PIRSR" id="PIRSR634015-3"/>
    </source>
</evidence>
<dbReference type="Proteomes" id="UP000009138">
    <property type="component" value="Unassembled WGS sequence"/>
</dbReference>
<feature type="binding site" evidence="8">
    <location>
        <position position="285"/>
    </location>
    <ligand>
        <name>Zn(2+)</name>
        <dbReference type="ChEBI" id="CHEBI:29105"/>
        <note>catalytic</note>
    </ligand>
</feature>
<proteinExistence type="inferred from homology"/>